<name>A0A0L1KH11_9SPHN</name>
<dbReference type="STRING" id="1306953.J121_2943"/>
<comment type="caution">
    <text evidence="1">The sequence shown here is derived from an EMBL/GenBank/DDBJ whole genome shotgun (WGS) entry which is preliminary data.</text>
</comment>
<reference evidence="1" key="1">
    <citation type="submission" date="2015-02" db="EMBL/GenBank/DDBJ databases">
        <authorList>
            <person name="Chooi Y.-H."/>
        </authorList>
    </citation>
    <scope>NUCLEOTIDE SEQUENCE [LARGE SCALE GENOMIC DNA]</scope>
    <source>
        <strain evidence="1">LAMA 915</strain>
    </source>
</reference>
<gene>
    <name evidence="1" type="ORF">J121_2943</name>
</gene>
<evidence type="ECO:0000313" key="1">
    <source>
        <dbReference type="EMBL" id="KNH03159.1"/>
    </source>
</evidence>
<accession>A0A0L1KH11</accession>
<evidence type="ECO:0000313" key="2">
    <source>
        <dbReference type="Proteomes" id="UP000037446"/>
    </source>
</evidence>
<proteinExistence type="predicted"/>
<sequence length="50" mass="5661">MRAPRDNASDRIGITLMNCLELRQPTTGCTREADQKDIKMLSGNRNLREA</sequence>
<protein>
    <submittedName>
        <fullName evidence="1">Uncharacterized protein</fullName>
    </submittedName>
</protein>
<dbReference type="Proteomes" id="UP000037446">
    <property type="component" value="Unassembled WGS sequence"/>
</dbReference>
<dbReference type="EMBL" id="JYNE01000017">
    <property type="protein sequence ID" value="KNH03159.1"/>
    <property type="molecule type" value="Genomic_DNA"/>
</dbReference>
<organism evidence="1 2">
    <name type="scientific">Qipengyuania citrea LAMA 915</name>
    <dbReference type="NCBI Taxonomy" id="1306953"/>
    <lineage>
        <taxon>Bacteria</taxon>
        <taxon>Pseudomonadati</taxon>
        <taxon>Pseudomonadota</taxon>
        <taxon>Alphaproteobacteria</taxon>
        <taxon>Sphingomonadales</taxon>
        <taxon>Erythrobacteraceae</taxon>
        <taxon>Qipengyuania</taxon>
    </lineage>
</organism>
<dbReference type="AlphaFoldDB" id="A0A0L1KH11"/>